<feature type="region of interest" description="Disordered" evidence="1">
    <location>
        <begin position="1"/>
        <end position="32"/>
    </location>
</feature>
<feature type="region of interest" description="Disordered" evidence="1">
    <location>
        <begin position="64"/>
        <end position="115"/>
    </location>
</feature>
<evidence type="ECO:0000313" key="2">
    <source>
        <dbReference type="EMBL" id="CAB4195674.1"/>
    </source>
</evidence>
<gene>
    <name evidence="2" type="ORF">UFOVP1298_34</name>
</gene>
<evidence type="ECO:0008006" key="3">
    <source>
        <dbReference type="Google" id="ProtNLM"/>
    </source>
</evidence>
<name>A0A6J5RUP9_9CAUD</name>
<accession>A0A6J5RUP9</accession>
<dbReference type="EMBL" id="LR797250">
    <property type="protein sequence ID" value="CAB4195674.1"/>
    <property type="molecule type" value="Genomic_DNA"/>
</dbReference>
<feature type="compositionally biased region" description="Basic and acidic residues" evidence="1">
    <location>
        <begin position="17"/>
        <end position="27"/>
    </location>
</feature>
<proteinExistence type="predicted"/>
<reference evidence="2" key="1">
    <citation type="submission" date="2020-05" db="EMBL/GenBank/DDBJ databases">
        <authorList>
            <person name="Chiriac C."/>
            <person name="Salcher M."/>
            <person name="Ghai R."/>
            <person name="Kavagutti S V."/>
        </authorList>
    </citation>
    <scope>NUCLEOTIDE SEQUENCE</scope>
</reference>
<sequence>MAYDKAYDNTNSGLLAKNDRKEKDTHPDYSGSINVEGVEYWLKGWIKVGREDSKLAGQKYFSLSVSPKDAPQSSRAAPRQAARPSSPSAPTRQAPAPSSSRGGGGFDDMADDIPF</sequence>
<feature type="compositionally biased region" description="Low complexity" evidence="1">
    <location>
        <begin position="70"/>
        <end position="100"/>
    </location>
</feature>
<protein>
    <recommendedName>
        <fullName evidence="3">Single-stranded DNA-binding protein</fullName>
    </recommendedName>
</protein>
<evidence type="ECO:0000256" key="1">
    <source>
        <dbReference type="SAM" id="MobiDB-lite"/>
    </source>
</evidence>
<organism evidence="2">
    <name type="scientific">uncultured Caudovirales phage</name>
    <dbReference type="NCBI Taxonomy" id="2100421"/>
    <lineage>
        <taxon>Viruses</taxon>
        <taxon>Duplodnaviria</taxon>
        <taxon>Heunggongvirae</taxon>
        <taxon>Uroviricota</taxon>
        <taxon>Caudoviricetes</taxon>
        <taxon>Peduoviridae</taxon>
        <taxon>Maltschvirus</taxon>
        <taxon>Maltschvirus maltsch</taxon>
    </lineage>
</organism>